<dbReference type="eggNOG" id="COG3040">
    <property type="taxonomic scope" value="Bacteria"/>
</dbReference>
<sequence length="61" mass="6829">MVFELDHEGYQYAFVSGPSTDYLWLLARTPTVDPAVMEKFISMAKARGFDTDGLIVVNQEG</sequence>
<gene>
    <name evidence="2" type="ORF">JCM19237_5110</name>
</gene>
<reference evidence="2 3" key="1">
    <citation type="journal article" date="2014" name="Genome Announc.">
        <title>Draft Genome Sequences of Two Vibrionaceae Species, Vibrio ponticus C121 and Photobacterium aphoticum C119, Isolated as Coral Reef Microbiota.</title>
        <authorList>
            <person name="Al-saari N."/>
            <person name="Meirelles P.M."/>
            <person name="Mino S."/>
            <person name="Suda W."/>
            <person name="Oshima K."/>
            <person name="Hattori M."/>
            <person name="Ohkuma M."/>
            <person name="Thompson F.L."/>
            <person name="Gomez-Gil B."/>
            <person name="Sawabe T."/>
            <person name="Sawabe T."/>
        </authorList>
    </citation>
    <scope>NUCLEOTIDE SEQUENCE [LARGE SCALE GENOMIC DNA]</scope>
    <source>
        <strain evidence="2 3">JCM 19237</strain>
    </source>
</reference>
<keyword evidence="2" id="KW-0449">Lipoprotein</keyword>
<dbReference type="PRINTS" id="PR01171">
    <property type="entry name" value="BCTLIPOCALIN"/>
</dbReference>
<dbReference type="InterPro" id="IPR002446">
    <property type="entry name" value="Lipocalin_bac"/>
</dbReference>
<dbReference type="InterPro" id="IPR012674">
    <property type="entry name" value="Calycin"/>
</dbReference>
<dbReference type="SUPFAM" id="SSF50814">
    <property type="entry name" value="Lipocalins"/>
    <property type="match status" value="1"/>
</dbReference>
<dbReference type="Pfam" id="PF08212">
    <property type="entry name" value="Lipocalin_2"/>
    <property type="match status" value="1"/>
</dbReference>
<protein>
    <submittedName>
        <fullName evidence="2">Lipoprotein Blc</fullName>
    </submittedName>
</protein>
<dbReference type="Gene3D" id="2.40.128.20">
    <property type="match status" value="1"/>
</dbReference>
<accession>A0A090R3I3</accession>
<dbReference type="STRING" id="754436.JCM19237_5110"/>
<dbReference type="AlphaFoldDB" id="A0A090R3I3"/>
<evidence type="ECO:0000313" key="2">
    <source>
        <dbReference type="EMBL" id="GAL02217.1"/>
    </source>
</evidence>
<dbReference type="EMBL" id="BBMN01000001">
    <property type="protein sequence ID" value="GAL02217.1"/>
    <property type="molecule type" value="Genomic_DNA"/>
</dbReference>
<dbReference type="InterPro" id="IPR000566">
    <property type="entry name" value="Lipocln_cytosolic_FA-bd_dom"/>
</dbReference>
<dbReference type="Proteomes" id="UP000029227">
    <property type="component" value="Unassembled WGS sequence"/>
</dbReference>
<proteinExistence type="predicted"/>
<comment type="caution">
    <text evidence="2">The sequence shown here is derived from an EMBL/GenBank/DDBJ whole genome shotgun (WGS) entry which is preliminary data.</text>
</comment>
<organism evidence="2 3">
    <name type="scientific">Photobacterium aphoticum</name>
    <dbReference type="NCBI Taxonomy" id="754436"/>
    <lineage>
        <taxon>Bacteria</taxon>
        <taxon>Pseudomonadati</taxon>
        <taxon>Pseudomonadota</taxon>
        <taxon>Gammaproteobacteria</taxon>
        <taxon>Vibrionales</taxon>
        <taxon>Vibrionaceae</taxon>
        <taxon>Photobacterium</taxon>
    </lineage>
</organism>
<feature type="domain" description="Lipocalin/cytosolic fatty-acid binding" evidence="1">
    <location>
        <begin position="2"/>
        <end position="59"/>
    </location>
</feature>
<evidence type="ECO:0000259" key="1">
    <source>
        <dbReference type="Pfam" id="PF08212"/>
    </source>
</evidence>
<evidence type="ECO:0000313" key="3">
    <source>
        <dbReference type="Proteomes" id="UP000029227"/>
    </source>
</evidence>
<name>A0A090R3I3_9GAMM</name>